<feature type="domain" description="FLYWCH-type" evidence="4">
    <location>
        <begin position="3"/>
        <end position="62"/>
    </location>
</feature>
<dbReference type="GO" id="GO:0008270">
    <property type="term" value="F:zinc ion binding"/>
    <property type="evidence" value="ECO:0007669"/>
    <property type="project" value="UniProtKB-KW"/>
</dbReference>
<keyword evidence="3" id="KW-0862">Zinc</keyword>
<keyword evidence="2" id="KW-0863">Zinc-finger</keyword>
<sequence>MEYITKQKGGIILKYKSFLYQKERESETTGKIIWRCLEYTTKKCRGRLYSLGEVVLHTTDHNNHVPDMGKIEAKKAIQKLKETAKNTQLTTHYVMGTITSEITQSAAGQLYRA</sequence>
<keyword evidence="1" id="KW-0479">Metal-binding</keyword>
<protein>
    <recommendedName>
        <fullName evidence="4">FLYWCH-type domain-containing protein</fullName>
    </recommendedName>
</protein>
<dbReference type="OrthoDB" id="10029846at2759"/>
<dbReference type="KEGG" id="api:107884613"/>
<organism evidence="5 6">
    <name type="scientific">Acyrthosiphon pisum</name>
    <name type="common">Pea aphid</name>
    <dbReference type="NCBI Taxonomy" id="7029"/>
    <lineage>
        <taxon>Eukaryota</taxon>
        <taxon>Metazoa</taxon>
        <taxon>Ecdysozoa</taxon>
        <taxon>Arthropoda</taxon>
        <taxon>Hexapoda</taxon>
        <taxon>Insecta</taxon>
        <taxon>Pterygota</taxon>
        <taxon>Neoptera</taxon>
        <taxon>Paraneoptera</taxon>
        <taxon>Hemiptera</taxon>
        <taxon>Sternorrhyncha</taxon>
        <taxon>Aphidomorpha</taxon>
        <taxon>Aphidoidea</taxon>
        <taxon>Aphididae</taxon>
        <taxon>Macrosiphini</taxon>
        <taxon>Acyrthosiphon</taxon>
    </lineage>
</organism>
<reference evidence="5" key="2">
    <citation type="submission" date="2022-06" db="UniProtKB">
        <authorList>
            <consortium name="EnsemblMetazoa"/>
        </authorList>
    </citation>
    <scope>IDENTIFICATION</scope>
</reference>
<dbReference type="GeneID" id="107884613"/>
<dbReference type="AlphaFoldDB" id="A0A8R2H830"/>
<evidence type="ECO:0000256" key="1">
    <source>
        <dbReference type="ARBA" id="ARBA00022723"/>
    </source>
</evidence>
<evidence type="ECO:0000256" key="3">
    <source>
        <dbReference type="ARBA" id="ARBA00022833"/>
    </source>
</evidence>
<dbReference type="Gene3D" id="2.20.25.240">
    <property type="match status" value="1"/>
</dbReference>
<evidence type="ECO:0000259" key="4">
    <source>
        <dbReference type="Pfam" id="PF04500"/>
    </source>
</evidence>
<name>A0A8R2H830_ACYPI</name>
<evidence type="ECO:0000313" key="6">
    <source>
        <dbReference type="Proteomes" id="UP000007819"/>
    </source>
</evidence>
<keyword evidence="6" id="KW-1185">Reference proteome</keyword>
<dbReference type="InterPro" id="IPR007588">
    <property type="entry name" value="Znf_FLYWCH"/>
</dbReference>
<dbReference type="EnsemblMetazoa" id="XM_016807101.2">
    <property type="protein sequence ID" value="XP_016662590.1"/>
    <property type="gene ID" value="LOC107884613"/>
</dbReference>
<dbReference type="Pfam" id="PF04500">
    <property type="entry name" value="FLYWCH"/>
    <property type="match status" value="1"/>
</dbReference>
<proteinExistence type="predicted"/>
<accession>A0A8R2H830</accession>
<evidence type="ECO:0000256" key="2">
    <source>
        <dbReference type="ARBA" id="ARBA00022771"/>
    </source>
</evidence>
<evidence type="ECO:0000313" key="5">
    <source>
        <dbReference type="EnsemblMetazoa" id="XP_016662590.1"/>
    </source>
</evidence>
<dbReference type="RefSeq" id="XP_016662590.1">
    <property type="nucleotide sequence ID" value="XM_016807101.2"/>
</dbReference>
<reference evidence="6" key="1">
    <citation type="submission" date="2010-06" db="EMBL/GenBank/DDBJ databases">
        <authorList>
            <person name="Jiang H."/>
            <person name="Abraham K."/>
            <person name="Ali S."/>
            <person name="Alsbrooks S.L."/>
            <person name="Anim B.N."/>
            <person name="Anosike U.S."/>
            <person name="Attaway T."/>
            <person name="Bandaranaike D.P."/>
            <person name="Battles P.K."/>
            <person name="Bell S.N."/>
            <person name="Bell A.V."/>
            <person name="Beltran B."/>
            <person name="Bickham C."/>
            <person name="Bustamante Y."/>
            <person name="Caleb T."/>
            <person name="Canada A."/>
            <person name="Cardenas V."/>
            <person name="Carter K."/>
            <person name="Chacko J."/>
            <person name="Chandrabose M.N."/>
            <person name="Chavez D."/>
            <person name="Chavez A."/>
            <person name="Chen L."/>
            <person name="Chu H.-S."/>
            <person name="Claassen K.J."/>
            <person name="Cockrell R."/>
            <person name="Collins M."/>
            <person name="Cooper J.A."/>
            <person name="Cree A."/>
            <person name="Curry S.M."/>
            <person name="Da Y."/>
            <person name="Dao M.D."/>
            <person name="Das B."/>
            <person name="Davila M.-L."/>
            <person name="Davy-Carroll L."/>
            <person name="Denson S."/>
            <person name="Dinh H."/>
            <person name="Ebong V.E."/>
            <person name="Edwards J.R."/>
            <person name="Egan A."/>
            <person name="El-Daye J."/>
            <person name="Escobedo L."/>
            <person name="Fernandez S."/>
            <person name="Fernando P.R."/>
            <person name="Flagg N."/>
            <person name="Forbes L.D."/>
            <person name="Fowler R.G."/>
            <person name="Fu Q."/>
            <person name="Gabisi R.A."/>
            <person name="Ganer J."/>
            <person name="Garbino Pronczuk A."/>
            <person name="Garcia R.M."/>
            <person name="Garner T."/>
            <person name="Garrett T.E."/>
            <person name="Gonzalez D.A."/>
            <person name="Hamid H."/>
            <person name="Hawkins E.S."/>
            <person name="Hirani K."/>
            <person name="Hogues M.E."/>
            <person name="Hollins B."/>
            <person name="Hsiao C.-H."/>
            <person name="Jabil R."/>
            <person name="James M.L."/>
            <person name="Jhangiani S.N."/>
            <person name="Johnson B."/>
            <person name="Johnson Q."/>
            <person name="Joshi V."/>
            <person name="Kalu J.B."/>
            <person name="Kam C."/>
            <person name="Kashfia A."/>
            <person name="Keebler J."/>
            <person name="Kisamo H."/>
            <person name="Kovar C.L."/>
            <person name="Lago L.A."/>
            <person name="Lai C.-Y."/>
            <person name="Laidlaw J."/>
            <person name="Lara F."/>
            <person name="Le T.-K."/>
            <person name="Lee S.L."/>
            <person name="Legall F.H."/>
            <person name="Lemon S.J."/>
            <person name="Lewis L.R."/>
            <person name="Li B."/>
            <person name="Liu Y."/>
            <person name="Liu Y.-S."/>
            <person name="Lopez J."/>
            <person name="Lozado R.J."/>
            <person name="Lu J."/>
            <person name="Madu R.C."/>
            <person name="Maheshwari M."/>
            <person name="Maheshwari R."/>
            <person name="Malloy K."/>
            <person name="Martinez E."/>
            <person name="Mathew T."/>
            <person name="Mercado I.C."/>
            <person name="Mercado C."/>
            <person name="Meyer B."/>
            <person name="Montgomery K."/>
            <person name="Morgan M.B."/>
            <person name="Munidasa M."/>
            <person name="Nazareth L.V."/>
            <person name="Nelson J."/>
            <person name="Ng B.M."/>
            <person name="Nguyen N.B."/>
            <person name="Nguyen P.Q."/>
            <person name="Nguyen T."/>
            <person name="Obregon M."/>
            <person name="Okwuonu G.O."/>
            <person name="Onwere C.G."/>
            <person name="Orozco G."/>
            <person name="Parra A."/>
            <person name="Patel S."/>
            <person name="Patil S."/>
            <person name="Perez A."/>
            <person name="Perez Y."/>
            <person name="Pham C."/>
            <person name="Primus E.L."/>
            <person name="Pu L.-L."/>
            <person name="Puazo M."/>
            <person name="Qin X."/>
            <person name="Quiroz J.B."/>
            <person name="Reese J."/>
            <person name="Richards S."/>
            <person name="Rives C.M."/>
            <person name="Robberts R."/>
            <person name="Ruiz S.J."/>
            <person name="Ruiz M.J."/>
            <person name="Santibanez J."/>
            <person name="Schneider B.W."/>
            <person name="Sisson I."/>
            <person name="Smith M."/>
            <person name="Sodergren E."/>
            <person name="Song X.-Z."/>
            <person name="Song B.B."/>
            <person name="Summersgill H."/>
            <person name="Thelus R."/>
            <person name="Thornton R.D."/>
            <person name="Trejos Z.Y."/>
            <person name="Usmani K."/>
            <person name="Vattathil S."/>
            <person name="Villasana D."/>
            <person name="Walker D.L."/>
            <person name="Wang S."/>
            <person name="Wang K."/>
            <person name="White C.S."/>
            <person name="Williams A.C."/>
            <person name="Williamson J."/>
            <person name="Wilson K."/>
            <person name="Woghiren I.O."/>
            <person name="Woodworth J.R."/>
            <person name="Worley K.C."/>
            <person name="Wright R.A."/>
            <person name="Wu W."/>
            <person name="Young L."/>
            <person name="Zhang L."/>
            <person name="Zhang J."/>
            <person name="Zhu Y."/>
            <person name="Muzny D.M."/>
            <person name="Weinstock G."/>
            <person name="Gibbs R.A."/>
        </authorList>
    </citation>
    <scope>NUCLEOTIDE SEQUENCE [LARGE SCALE GENOMIC DNA]</scope>
    <source>
        <strain evidence="6">LSR1</strain>
    </source>
</reference>
<dbReference type="Proteomes" id="UP000007819">
    <property type="component" value="Chromosome A2"/>
</dbReference>